<dbReference type="OrthoDB" id="2788229at2759"/>
<reference evidence="1 2" key="1">
    <citation type="submission" date="2014-04" db="EMBL/GenBank/DDBJ databases">
        <title>Evolutionary Origins and Diversification of the Mycorrhizal Mutualists.</title>
        <authorList>
            <consortium name="DOE Joint Genome Institute"/>
            <consortium name="Mycorrhizal Genomics Consortium"/>
            <person name="Kohler A."/>
            <person name="Kuo A."/>
            <person name="Nagy L.G."/>
            <person name="Floudas D."/>
            <person name="Copeland A."/>
            <person name="Barry K.W."/>
            <person name="Cichocki N."/>
            <person name="Veneault-Fourrey C."/>
            <person name="LaButti K."/>
            <person name="Lindquist E.A."/>
            <person name="Lipzen A."/>
            <person name="Lundell T."/>
            <person name="Morin E."/>
            <person name="Murat C."/>
            <person name="Riley R."/>
            <person name="Ohm R."/>
            <person name="Sun H."/>
            <person name="Tunlid A."/>
            <person name="Henrissat B."/>
            <person name="Grigoriev I.V."/>
            <person name="Hibbett D.S."/>
            <person name="Martin F."/>
        </authorList>
    </citation>
    <scope>NUCLEOTIDE SEQUENCE [LARGE SCALE GENOMIC DNA]</scope>
    <source>
        <strain evidence="1 2">Koide BX008</strain>
    </source>
</reference>
<keyword evidence="2" id="KW-1185">Reference proteome</keyword>
<name>A0A0C2X1Y2_AMAMK</name>
<dbReference type="AlphaFoldDB" id="A0A0C2X1Y2"/>
<evidence type="ECO:0008006" key="3">
    <source>
        <dbReference type="Google" id="ProtNLM"/>
    </source>
</evidence>
<dbReference type="Proteomes" id="UP000054549">
    <property type="component" value="Unassembled WGS sequence"/>
</dbReference>
<gene>
    <name evidence="1" type="ORF">M378DRAFT_12651</name>
</gene>
<sequence>MLHKLYTMIHWTHAEHPLPNLPTELFDAILNHLSDHKSSLKSCCLASRAFLPTAQALLFRRVVLYAYPLQERPHLRAGTKLRHLVELSHLLNHTREFKINGGDIDNDTWLGIDPELLPALEAFIGLKHSHITADCGRPLQYISLVQVIWHMSSPNLLNAALQRLLSLESVMHIMIGWSGMPLSIFEHFPSRVKILELAHITFRYSAQVPDGYLKLVNLPAIRPESLFIREKRNPDQLTVTRAIFNNPSRGCDGASIRTLHMFGLNTHEFGTYVTLAPNVEKLTLEIRTAQEPTPLDFSQFSRLRYLDIQMYATSHINIDQQIRWLAQSLRHVKTGNSFRSITLTYTPDEIYDILAWTELDSVLVGSQFEYESFSGMTIEVPTDLLSTDFYSFLPRTSDKKLLKVKYQKFIIPDIQDACLDGLLPIQCLIPCSHGPWVASAFASLMVEQRVLEKWKLKQHSAFEKLLAYLCFVHRMGSAKGVRSRFRISMLASNGPTWTSI</sequence>
<accession>A0A0C2X1Y2</accession>
<organism evidence="1 2">
    <name type="scientific">Amanita muscaria (strain Koide BX008)</name>
    <dbReference type="NCBI Taxonomy" id="946122"/>
    <lineage>
        <taxon>Eukaryota</taxon>
        <taxon>Fungi</taxon>
        <taxon>Dikarya</taxon>
        <taxon>Basidiomycota</taxon>
        <taxon>Agaricomycotina</taxon>
        <taxon>Agaricomycetes</taxon>
        <taxon>Agaricomycetidae</taxon>
        <taxon>Agaricales</taxon>
        <taxon>Pluteineae</taxon>
        <taxon>Amanitaceae</taxon>
        <taxon>Amanita</taxon>
    </lineage>
</organism>
<dbReference type="InParanoid" id="A0A0C2X1Y2"/>
<evidence type="ECO:0000313" key="2">
    <source>
        <dbReference type="Proteomes" id="UP000054549"/>
    </source>
</evidence>
<proteinExistence type="predicted"/>
<protein>
    <recommendedName>
        <fullName evidence="3">F-box domain-containing protein</fullName>
    </recommendedName>
</protein>
<dbReference type="EMBL" id="KN818267">
    <property type="protein sequence ID" value="KIL62723.1"/>
    <property type="molecule type" value="Genomic_DNA"/>
</dbReference>
<evidence type="ECO:0000313" key="1">
    <source>
        <dbReference type="EMBL" id="KIL62723.1"/>
    </source>
</evidence>
<dbReference type="HOGENOM" id="CLU_042291_0_0_1"/>